<feature type="transmembrane region" description="Helical" evidence="7">
    <location>
        <begin position="255"/>
        <end position="273"/>
    </location>
</feature>
<evidence type="ECO:0000313" key="9">
    <source>
        <dbReference type="EMBL" id="WTU39163.1"/>
    </source>
</evidence>
<comment type="subcellular location">
    <subcellularLocation>
        <location evidence="1">Cell membrane</location>
        <topology evidence="1">Multi-pass membrane protein</topology>
    </subcellularLocation>
</comment>
<feature type="transmembrane region" description="Helical" evidence="7">
    <location>
        <begin position="42"/>
        <end position="64"/>
    </location>
</feature>
<dbReference type="InterPro" id="IPR049453">
    <property type="entry name" value="Memb_transporter_dom"/>
</dbReference>
<evidence type="ECO:0000256" key="4">
    <source>
        <dbReference type="ARBA" id="ARBA00022989"/>
    </source>
</evidence>
<dbReference type="PANTHER" id="PTHR30509:SF9">
    <property type="entry name" value="MULTIDRUG RESISTANCE PROTEIN MDTO"/>
    <property type="match status" value="1"/>
</dbReference>
<accession>A0AAU2GTH4</accession>
<evidence type="ECO:0000256" key="7">
    <source>
        <dbReference type="SAM" id="Phobius"/>
    </source>
</evidence>
<evidence type="ECO:0000256" key="1">
    <source>
        <dbReference type="ARBA" id="ARBA00004651"/>
    </source>
</evidence>
<reference evidence="9" key="1">
    <citation type="submission" date="2022-10" db="EMBL/GenBank/DDBJ databases">
        <title>The complete genomes of actinobacterial strains from the NBC collection.</title>
        <authorList>
            <person name="Joergensen T.S."/>
            <person name="Alvarez Arevalo M."/>
            <person name="Sterndorff E.B."/>
            <person name="Faurdal D."/>
            <person name="Vuksanovic O."/>
            <person name="Mourched A.-S."/>
            <person name="Charusanti P."/>
            <person name="Shaw S."/>
            <person name="Blin K."/>
            <person name="Weber T."/>
        </authorList>
    </citation>
    <scope>NUCLEOTIDE SEQUENCE</scope>
    <source>
        <strain evidence="9">NBC_00060</strain>
    </source>
</reference>
<comment type="similarity">
    <text evidence="6">Belongs to the YccS/YhfK family.</text>
</comment>
<keyword evidence="3 7" id="KW-0812">Transmembrane</keyword>
<keyword evidence="4 7" id="KW-1133">Transmembrane helix</keyword>
<evidence type="ECO:0000256" key="6">
    <source>
        <dbReference type="ARBA" id="ARBA00043993"/>
    </source>
</evidence>
<evidence type="ECO:0000256" key="5">
    <source>
        <dbReference type="ARBA" id="ARBA00023136"/>
    </source>
</evidence>
<name>A0AAU2GTH4_9ACTN</name>
<dbReference type="Pfam" id="PF13515">
    <property type="entry name" value="FUSC_2"/>
    <property type="match status" value="1"/>
</dbReference>
<organism evidence="9">
    <name type="scientific">Streptomyces sp. NBC_00060</name>
    <dbReference type="NCBI Taxonomy" id="2975636"/>
    <lineage>
        <taxon>Bacteria</taxon>
        <taxon>Bacillati</taxon>
        <taxon>Actinomycetota</taxon>
        <taxon>Actinomycetes</taxon>
        <taxon>Kitasatosporales</taxon>
        <taxon>Streptomycetaceae</taxon>
        <taxon>Streptomyces</taxon>
    </lineage>
</organism>
<keyword evidence="2" id="KW-1003">Cell membrane</keyword>
<keyword evidence="5 7" id="KW-0472">Membrane</keyword>
<feature type="transmembrane region" description="Helical" evidence="7">
    <location>
        <begin position="231"/>
        <end position="248"/>
    </location>
</feature>
<dbReference type="GO" id="GO:0005886">
    <property type="term" value="C:plasma membrane"/>
    <property type="evidence" value="ECO:0007669"/>
    <property type="project" value="UniProtKB-SubCell"/>
</dbReference>
<feature type="domain" description="Integral membrane bound transporter" evidence="8">
    <location>
        <begin position="196"/>
        <end position="319"/>
    </location>
</feature>
<gene>
    <name evidence="9" type="ORF">OHV25_06010</name>
</gene>
<sequence>MVTLSGALAAALLGNAHQAPVLVIAGLCSINADVTGPPRVRAARLAAVMAGGTVGLLLGCPVHASGPGQIAAMAGAGLAAGVLWPRSGTAQLGGLKLMILTCVGFGAGAQLAAPLAVGLYLLGCLPMVLVTTLMWCGESLSRGPRGGLSRRTSRTRTICPPICPPRPARPRARWQLRALSTLHARDALRLATCVGLAATVAVVLHPAHASWLPMTVCLVFRLDPMPLHHRALHRAAGTVVGVLLAVALSRLAPHGWVLLGVAVAVGALVPGITDWSYAGHTSLATVIVLVLTNPAAVADSADIAARLIDTLLACLIALAFGRLIWPRHQPHPFRARRRAHLSMPTSEERM</sequence>
<proteinExistence type="inferred from homology"/>
<evidence type="ECO:0000256" key="3">
    <source>
        <dbReference type="ARBA" id="ARBA00022692"/>
    </source>
</evidence>
<evidence type="ECO:0000259" key="8">
    <source>
        <dbReference type="Pfam" id="PF13515"/>
    </source>
</evidence>
<dbReference type="EMBL" id="CP108253">
    <property type="protein sequence ID" value="WTU39163.1"/>
    <property type="molecule type" value="Genomic_DNA"/>
</dbReference>
<dbReference type="PANTHER" id="PTHR30509">
    <property type="entry name" value="P-HYDROXYBENZOIC ACID EFFLUX PUMP SUBUNIT-RELATED"/>
    <property type="match status" value="1"/>
</dbReference>
<feature type="transmembrane region" description="Helical" evidence="7">
    <location>
        <begin position="95"/>
        <end position="113"/>
    </location>
</feature>
<feature type="transmembrane region" description="Helical" evidence="7">
    <location>
        <begin position="119"/>
        <end position="136"/>
    </location>
</feature>
<protein>
    <submittedName>
        <fullName evidence="9">FUSC family protein</fullName>
    </submittedName>
</protein>
<dbReference type="AlphaFoldDB" id="A0AAU2GTH4"/>
<feature type="transmembrane region" description="Helical" evidence="7">
    <location>
        <begin position="303"/>
        <end position="325"/>
    </location>
</feature>
<evidence type="ECO:0000256" key="2">
    <source>
        <dbReference type="ARBA" id="ARBA00022475"/>
    </source>
</evidence>
<feature type="transmembrane region" description="Helical" evidence="7">
    <location>
        <begin position="187"/>
        <end position="211"/>
    </location>
</feature>